<dbReference type="EMBL" id="NFLB01000021">
    <property type="protein sequence ID" value="OUQ03328.1"/>
    <property type="molecule type" value="Genomic_DNA"/>
</dbReference>
<evidence type="ECO:0000259" key="2">
    <source>
        <dbReference type="Pfam" id="PF13751"/>
    </source>
</evidence>
<reference evidence="6" key="1">
    <citation type="submission" date="2017-04" db="EMBL/GenBank/DDBJ databases">
        <title>Function of individual gut microbiota members based on whole genome sequencing of pure cultures obtained from chicken caecum.</title>
        <authorList>
            <person name="Medvecky M."/>
            <person name="Cejkova D."/>
            <person name="Polansky O."/>
            <person name="Karasova D."/>
            <person name="Kubasova T."/>
            <person name="Cizek A."/>
            <person name="Rychlik I."/>
        </authorList>
    </citation>
    <scope>NUCLEOTIDE SEQUENCE [LARGE SCALE GENOMIC DNA]</scope>
    <source>
        <strain evidence="6">An149</strain>
    </source>
</reference>
<dbReference type="Pfam" id="PF05598">
    <property type="entry name" value="DUF772"/>
    <property type="match status" value="1"/>
</dbReference>
<feature type="domain" description="Transposase InsH N-terminal" evidence="1">
    <location>
        <begin position="54"/>
        <end position="117"/>
    </location>
</feature>
<comment type="caution">
    <text evidence="4">The sequence shown here is derived from an EMBL/GenBank/DDBJ whole genome shotgun (WGS) entry which is preliminary data.</text>
</comment>
<dbReference type="AlphaFoldDB" id="A0A1Y4QES7"/>
<dbReference type="EMBL" id="NFLB01000017">
    <property type="protein sequence ID" value="OUQ03774.1"/>
    <property type="molecule type" value="Genomic_DNA"/>
</dbReference>
<dbReference type="EMBL" id="NFLB01000015">
    <property type="protein sequence ID" value="OUQ04058.1"/>
    <property type="molecule type" value="Genomic_DNA"/>
</dbReference>
<evidence type="ECO:0000313" key="6">
    <source>
        <dbReference type="Proteomes" id="UP000196258"/>
    </source>
</evidence>
<dbReference type="PANTHER" id="PTHR33408:SF2">
    <property type="entry name" value="TRANSPOSASE DDE DOMAIN-CONTAINING PROTEIN"/>
    <property type="match status" value="1"/>
</dbReference>
<accession>A0A1Y4QES7</accession>
<dbReference type="InterPro" id="IPR047629">
    <property type="entry name" value="IS1182_transpos"/>
</dbReference>
<dbReference type="PANTHER" id="PTHR33408">
    <property type="entry name" value="TRANSPOSASE"/>
    <property type="match status" value="1"/>
</dbReference>
<dbReference type="NCBIfam" id="NF033551">
    <property type="entry name" value="transpos_IS1182"/>
    <property type="match status" value="1"/>
</dbReference>
<dbReference type="RefSeq" id="WP_087257978.1">
    <property type="nucleotide sequence ID" value="NZ_JAFILD010000188.1"/>
</dbReference>
<evidence type="ECO:0000259" key="1">
    <source>
        <dbReference type="Pfam" id="PF05598"/>
    </source>
</evidence>
<evidence type="ECO:0000313" key="3">
    <source>
        <dbReference type="EMBL" id="OUQ03328.1"/>
    </source>
</evidence>
<sequence>MQNIKIIESNYPIDNSHYNTFQCKLPLDFFTVVPVDDPVTSFVEIMKGINTSKYFNCHHRGNRGYDPNMMLQVTLFAFINGQYELRKMEELCRYDIRYMWLASDETPSFMAFQRFISEKLSMSIEDIFYDVVKRIIELDDVDISKLYIDGTKIEANARKNSFVWKKAILGYQEKTFLKVTDLIIRLNDDLNFKYDIKSKYSADDIGMIAEHLMKLMIRQNIEIVYGKGKRRSLLQKYYDEFLEIYIKLMRYEKSLNICGDRNSYSKTDHDATMMNMKYDYYNQTGVFKPGYNLQIGVSDEYIMHMDIFSNPTDTKTYIPFMKKYKKRYGCYPKWPIGDAGYGSYDNLLFNVINGMELGLKYNYYAKKNTEEFKKKIYNQMNWEYDEKGFKVCPQGHSFNIEKEEKWNTAGEYLQISRVFECGKCHDCKVKEKCTKAKEQRKIQINYALNEMQDKVDENLGTEEGKEMKKQRSIQSEGTFGIIKQNMDYVRLKRRGNINVKTELLLIGIAYNIRKYHNKKMKKKEMSIS</sequence>
<dbReference type="InterPro" id="IPR025668">
    <property type="entry name" value="Tnp_DDE_dom"/>
</dbReference>
<protein>
    <recommendedName>
        <fullName evidence="7">IS1182 family transposase</fullName>
    </recommendedName>
</protein>
<proteinExistence type="predicted"/>
<organism evidence="4 6">
    <name type="scientific">Thomasclavelia spiroformis</name>
    <dbReference type="NCBI Taxonomy" id="29348"/>
    <lineage>
        <taxon>Bacteria</taxon>
        <taxon>Bacillati</taxon>
        <taxon>Bacillota</taxon>
        <taxon>Erysipelotrichia</taxon>
        <taxon>Erysipelotrichales</taxon>
        <taxon>Coprobacillaceae</taxon>
        <taxon>Thomasclavelia</taxon>
    </lineage>
</organism>
<gene>
    <name evidence="5" type="ORF">B5E91_11840</name>
    <name evidence="4" type="ORF">B5E91_12225</name>
    <name evidence="3" type="ORF">B5E91_12850</name>
</gene>
<dbReference type="InterPro" id="IPR008490">
    <property type="entry name" value="Transposase_InsH_N"/>
</dbReference>
<reference evidence="4" key="2">
    <citation type="journal article" date="2018" name="BMC Genomics">
        <title>Whole genome sequencing and function prediction of 133 gut anaerobes isolated from chicken caecum in pure cultures.</title>
        <authorList>
            <person name="Medvecky M."/>
            <person name="Cejkova D."/>
            <person name="Polansky O."/>
            <person name="Karasova D."/>
            <person name="Kubasova T."/>
            <person name="Cizek A."/>
            <person name="Rychlik I."/>
        </authorList>
    </citation>
    <scope>NUCLEOTIDE SEQUENCE</scope>
    <source>
        <strain evidence="4">An149</strain>
    </source>
</reference>
<name>A0A1Y4QES7_9FIRM</name>
<evidence type="ECO:0008006" key="7">
    <source>
        <dbReference type="Google" id="ProtNLM"/>
    </source>
</evidence>
<feature type="domain" description="Transposase DDE" evidence="2">
    <location>
        <begin position="391"/>
        <end position="516"/>
    </location>
</feature>
<evidence type="ECO:0000313" key="4">
    <source>
        <dbReference type="EMBL" id="OUQ03774.1"/>
    </source>
</evidence>
<dbReference type="Pfam" id="PF13751">
    <property type="entry name" value="DDE_Tnp_1_6"/>
    <property type="match status" value="1"/>
</dbReference>
<dbReference type="Proteomes" id="UP000196258">
    <property type="component" value="Unassembled WGS sequence"/>
</dbReference>
<evidence type="ECO:0000313" key="5">
    <source>
        <dbReference type="EMBL" id="OUQ04058.1"/>
    </source>
</evidence>